<dbReference type="InterPro" id="IPR015422">
    <property type="entry name" value="PyrdxlP-dep_Trfase_small"/>
</dbReference>
<dbReference type="Gene3D" id="3.90.1150.10">
    <property type="entry name" value="Aspartate Aminotransferase, domain 1"/>
    <property type="match status" value="1"/>
</dbReference>
<comment type="similarity">
    <text evidence="5">Belongs to the DegT/DnrJ/EryC1 family. L-glutamine:2-deoxy-scyllo-inosose/scyllo-inosose aminotransferase subfamily.</text>
</comment>
<keyword evidence="3" id="KW-0808">Transferase</keyword>
<dbReference type="EMBL" id="BAAAKV010000021">
    <property type="protein sequence ID" value="GAA1168928.1"/>
    <property type="molecule type" value="Genomic_DNA"/>
</dbReference>
<organism evidence="7 8">
    <name type="scientific">Streptomyces hebeiensis</name>
    <dbReference type="NCBI Taxonomy" id="229486"/>
    <lineage>
        <taxon>Bacteria</taxon>
        <taxon>Bacillati</taxon>
        <taxon>Actinomycetota</taxon>
        <taxon>Actinomycetes</taxon>
        <taxon>Kitasatosporales</taxon>
        <taxon>Streptomycetaceae</taxon>
        <taxon>Streptomyces</taxon>
    </lineage>
</organism>
<evidence type="ECO:0000313" key="8">
    <source>
        <dbReference type="Proteomes" id="UP001501371"/>
    </source>
</evidence>
<dbReference type="PIRSF" id="PIRSF000390">
    <property type="entry name" value="PLP_StrS"/>
    <property type="match status" value="1"/>
</dbReference>
<comment type="caution">
    <text evidence="7">The sequence shown here is derived from an EMBL/GenBank/DDBJ whole genome shotgun (WGS) entry which is preliminary data.</text>
</comment>
<comment type="cofactor">
    <cofactor evidence="1">
        <name>pyridoxal 5'-phosphate</name>
        <dbReference type="ChEBI" id="CHEBI:597326"/>
    </cofactor>
</comment>
<accession>A0ABN1UV12</accession>
<dbReference type="Gene3D" id="3.40.640.10">
    <property type="entry name" value="Type I PLP-dependent aspartate aminotransferase-like (Major domain)"/>
    <property type="match status" value="1"/>
</dbReference>
<dbReference type="PANTHER" id="PTHR30244:SF34">
    <property type="entry name" value="DTDP-4-AMINO-4,6-DIDEOXYGALACTOSE TRANSAMINASE"/>
    <property type="match status" value="1"/>
</dbReference>
<dbReference type="InterPro" id="IPR015421">
    <property type="entry name" value="PyrdxlP-dep_Trfase_major"/>
</dbReference>
<dbReference type="GO" id="GO:0008483">
    <property type="term" value="F:transaminase activity"/>
    <property type="evidence" value="ECO:0007669"/>
    <property type="project" value="UniProtKB-KW"/>
</dbReference>
<protein>
    <submittedName>
        <fullName evidence="7">DegT/DnrJ/EryC1/StrS family aminotransferase</fullName>
    </submittedName>
</protein>
<evidence type="ECO:0000256" key="1">
    <source>
        <dbReference type="ARBA" id="ARBA00001933"/>
    </source>
</evidence>
<evidence type="ECO:0000256" key="3">
    <source>
        <dbReference type="ARBA" id="ARBA00022679"/>
    </source>
</evidence>
<evidence type="ECO:0000256" key="4">
    <source>
        <dbReference type="ARBA" id="ARBA00022898"/>
    </source>
</evidence>
<keyword evidence="4 6" id="KW-0663">Pyridoxal phosphate</keyword>
<dbReference type="Proteomes" id="UP001501371">
    <property type="component" value="Unassembled WGS sequence"/>
</dbReference>
<sequence length="444" mass="47750">MLALTGGRPVIPEGAVAPWPWIRDEDRTAVLGALDRSTPWHWPMAAVEELEAAWADFTGMPYVLAANSGTAALHMAVSAAGIEPGDEVLVPADTFLASASCVLQANAVPVFVDTDIETFNLDPARVEERITDRTRAIVAVDLNGLPAPYDPLREIADRHGLALIEDAAQAHGATYHGRPAGALGTLSAASLNGSKCLSALGEGGLFATRDAEEHRLARRVLMFGEELPGQGRDYNARIMGWNYRIDVLAAAFARSQLGRLPEMSGVRRANGAALTAALAGVPGIRPPVVPDGLTHVYFFYPLLVAPEELGLAEADVPVAAFRDAVERAVNAEGLGIIRWQPRPVPAQTLFQEMRGYGRGCPWTCGHARPGHRYRAEEYPVAEEICRRRLVLGQSFSSLGPPNDEGTMRLFAEVFHKVLVEERDAVVALARGLARDGAYDDQGTS</sequence>
<dbReference type="CDD" id="cd00616">
    <property type="entry name" value="AHBA_syn"/>
    <property type="match status" value="1"/>
</dbReference>
<evidence type="ECO:0000256" key="6">
    <source>
        <dbReference type="RuleBase" id="RU004508"/>
    </source>
</evidence>
<evidence type="ECO:0000256" key="2">
    <source>
        <dbReference type="ARBA" id="ARBA00022576"/>
    </source>
</evidence>
<name>A0ABN1UV12_9ACTN</name>
<evidence type="ECO:0000313" key="7">
    <source>
        <dbReference type="EMBL" id="GAA1168928.1"/>
    </source>
</evidence>
<dbReference type="InterPro" id="IPR015424">
    <property type="entry name" value="PyrdxlP-dep_Trfase"/>
</dbReference>
<reference evidence="7 8" key="1">
    <citation type="journal article" date="2019" name="Int. J. Syst. Evol. Microbiol.">
        <title>The Global Catalogue of Microorganisms (GCM) 10K type strain sequencing project: providing services to taxonomists for standard genome sequencing and annotation.</title>
        <authorList>
            <consortium name="The Broad Institute Genomics Platform"/>
            <consortium name="The Broad Institute Genome Sequencing Center for Infectious Disease"/>
            <person name="Wu L."/>
            <person name="Ma J."/>
        </authorList>
    </citation>
    <scope>NUCLEOTIDE SEQUENCE [LARGE SCALE GENOMIC DNA]</scope>
    <source>
        <strain evidence="7 8">JCM 12696</strain>
    </source>
</reference>
<dbReference type="SUPFAM" id="SSF53383">
    <property type="entry name" value="PLP-dependent transferases"/>
    <property type="match status" value="1"/>
</dbReference>
<dbReference type="RefSeq" id="WP_344275241.1">
    <property type="nucleotide sequence ID" value="NZ_BAAAKV010000021.1"/>
</dbReference>
<evidence type="ECO:0000256" key="5">
    <source>
        <dbReference type="ARBA" id="ARBA00038398"/>
    </source>
</evidence>
<keyword evidence="8" id="KW-1185">Reference proteome</keyword>
<proteinExistence type="inferred from homology"/>
<dbReference type="Pfam" id="PF01041">
    <property type="entry name" value="DegT_DnrJ_EryC1"/>
    <property type="match status" value="1"/>
</dbReference>
<dbReference type="InterPro" id="IPR000653">
    <property type="entry name" value="DegT/StrS_aminotransferase"/>
</dbReference>
<keyword evidence="2 7" id="KW-0032">Aminotransferase</keyword>
<gene>
    <name evidence="7" type="ORF">GCM10009654_27730</name>
</gene>
<dbReference type="PANTHER" id="PTHR30244">
    <property type="entry name" value="TRANSAMINASE"/>
    <property type="match status" value="1"/>
</dbReference>